<evidence type="ECO:0000313" key="1">
    <source>
        <dbReference type="EMBL" id="KZP18094.1"/>
    </source>
</evidence>
<dbReference type="EMBL" id="KV417576">
    <property type="protein sequence ID" value="KZP18094.1"/>
    <property type="molecule type" value="Genomic_DNA"/>
</dbReference>
<proteinExistence type="predicted"/>
<accession>A0A166GRG7</accession>
<organism evidence="1 2">
    <name type="scientific">Athelia psychrophila</name>
    <dbReference type="NCBI Taxonomy" id="1759441"/>
    <lineage>
        <taxon>Eukaryota</taxon>
        <taxon>Fungi</taxon>
        <taxon>Dikarya</taxon>
        <taxon>Basidiomycota</taxon>
        <taxon>Agaricomycotina</taxon>
        <taxon>Agaricomycetes</taxon>
        <taxon>Agaricomycetidae</taxon>
        <taxon>Atheliales</taxon>
        <taxon>Atheliaceae</taxon>
        <taxon>Athelia</taxon>
    </lineage>
</organism>
<name>A0A166GRG7_9AGAM</name>
<dbReference type="Proteomes" id="UP000076532">
    <property type="component" value="Unassembled WGS sequence"/>
</dbReference>
<gene>
    <name evidence="1" type="ORF">FIBSPDRAFT_864229</name>
</gene>
<keyword evidence="2" id="KW-1185">Reference proteome</keyword>
<dbReference type="AlphaFoldDB" id="A0A166GRG7"/>
<sequence>MTSCRLSYRSKGLRTPDCRGVVSAEVDGARCPRSTLLVFVKESWWLKAVQIAYSRDL</sequence>
<evidence type="ECO:0000313" key="2">
    <source>
        <dbReference type="Proteomes" id="UP000076532"/>
    </source>
</evidence>
<reference evidence="1 2" key="1">
    <citation type="journal article" date="2016" name="Mol. Biol. Evol.">
        <title>Comparative Genomics of Early-Diverging Mushroom-Forming Fungi Provides Insights into the Origins of Lignocellulose Decay Capabilities.</title>
        <authorList>
            <person name="Nagy L.G."/>
            <person name="Riley R."/>
            <person name="Tritt A."/>
            <person name="Adam C."/>
            <person name="Daum C."/>
            <person name="Floudas D."/>
            <person name="Sun H."/>
            <person name="Yadav J.S."/>
            <person name="Pangilinan J."/>
            <person name="Larsson K.H."/>
            <person name="Matsuura K."/>
            <person name="Barry K."/>
            <person name="Labutti K."/>
            <person name="Kuo R."/>
            <person name="Ohm R.A."/>
            <person name="Bhattacharya S.S."/>
            <person name="Shirouzu T."/>
            <person name="Yoshinaga Y."/>
            <person name="Martin F.M."/>
            <person name="Grigoriev I.V."/>
            <person name="Hibbett D.S."/>
        </authorList>
    </citation>
    <scope>NUCLEOTIDE SEQUENCE [LARGE SCALE GENOMIC DNA]</scope>
    <source>
        <strain evidence="1 2">CBS 109695</strain>
    </source>
</reference>
<protein>
    <submittedName>
        <fullName evidence="1">Uncharacterized protein</fullName>
    </submittedName>
</protein>